<protein>
    <submittedName>
        <fullName evidence="1">Uncharacterized protein</fullName>
    </submittedName>
</protein>
<accession>A0A7C2NAB4</accession>
<organism evidence="1">
    <name type="scientific">Thermoanaerobaculum aquaticum</name>
    <dbReference type="NCBI Taxonomy" id="1312852"/>
    <lineage>
        <taxon>Bacteria</taxon>
        <taxon>Pseudomonadati</taxon>
        <taxon>Acidobacteriota</taxon>
        <taxon>Thermoanaerobaculia</taxon>
        <taxon>Thermoanaerobaculales</taxon>
        <taxon>Thermoanaerobaculaceae</taxon>
        <taxon>Thermoanaerobaculum</taxon>
    </lineage>
</organism>
<dbReference type="EMBL" id="DSMR01000474">
    <property type="protein sequence ID" value="HET47804.1"/>
    <property type="molecule type" value="Genomic_DNA"/>
</dbReference>
<gene>
    <name evidence="1" type="ORF">ENQ31_06530</name>
</gene>
<evidence type="ECO:0000313" key="1">
    <source>
        <dbReference type="EMBL" id="HET47804.1"/>
    </source>
</evidence>
<proteinExistence type="predicted"/>
<sequence>MSRYFEGTDRTVVTGTFFAPTGEVVTVSCDSATGECVGAWPSFASVVSRPLSNQQVAVELFSNGTEVWAGIVDVNGNFVEGSAEGFRGLMAAMAQENASAVASFTAFLEEQQILEPEGLQCYTLGERAKRNISCAASVIGLIASYPAMFTCVTIIGCPFVVGAHAFAVVGMFTSCF</sequence>
<reference evidence="1" key="1">
    <citation type="journal article" date="2020" name="mSystems">
        <title>Genome- and Community-Level Interaction Insights into Carbon Utilization and Element Cycling Functions of Hydrothermarchaeota in Hydrothermal Sediment.</title>
        <authorList>
            <person name="Zhou Z."/>
            <person name="Liu Y."/>
            <person name="Xu W."/>
            <person name="Pan J."/>
            <person name="Luo Z.H."/>
            <person name="Li M."/>
        </authorList>
    </citation>
    <scope>NUCLEOTIDE SEQUENCE [LARGE SCALE GENOMIC DNA]</scope>
    <source>
        <strain evidence="1">SpSt-299</strain>
    </source>
</reference>
<comment type="caution">
    <text evidence="1">The sequence shown here is derived from an EMBL/GenBank/DDBJ whole genome shotgun (WGS) entry which is preliminary data.</text>
</comment>
<dbReference type="AlphaFoldDB" id="A0A7C2NAB4"/>
<name>A0A7C2NAB4_9BACT</name>